<evidence type="ECO:0000313" key="2">
    <source>
        <dbReference type="EMBL" id="EHQ02404.1"/>
    </source>
</evidence>
<sequence>MELFLLKLLNYFFFTFHSLLVLFNLFGWIFPKTRKLHFFSLVITLFSWVVLGFWKGFGYCFLTDWHYDVLRKLGETEMPNSYIAFLIKTFSGWMPDENLVEILTLSLTLVALICSIWVNFITSGSTSKK</sequence>
<feature type="transmembrane region" description="Helical" evidence="1">
    <location>
        <begin position="12"/>
        <end position="31"/>
    </location>
</feature>
<dbReference type="OrthoDB" id="9813998at2"/>
<keyword evidence="3" id="KW-1185">Reference proteome</keyword>
<evidence type="ECO:0008006" key="4">
    <source>
        <dbReference type="Google" id="ProtNLM"/>
    </source>
</evidence>
<name>H2C037_GILLR</name>
<feature type="transmembrane region" description="Helical" evidence="1">
    <location>
        <begin position="38"/>
        <end position="57"/>
    </location>
</feature>
<gene>
    <name evidence="2" type="ORF">Gilli_1761</name>
</gene>
<evidence type="ECO:0000256" key="1">
    <source>
        <dbReference type="SAM" id="Phobius"/>
    </source>
</evidence>
<feature type="transmembrane region" description="Helical" evidence="1">
    <location>
        <begin position="102"/>
        <end position="121"/>
    </location>
</feature>
<evidence type="ECO:0000313" key="3">
    <source>
        <dbReference type="Proteomes" id="UP000003844"/>
    </source>
</evidence>
<dbReference type="eggNOG" id="ENOG5032X8G">
    <property type="taxonomic scope" value="Bacteria"/>
</dbReference>
<proteinExistence type="predicted"/>
<dbReference type="Proteomes" id="UP000003844">
    <property type="component" value="Unassembled WGS sequence"/>
</dbReference>
<dbReference type="Pfam" id="PF10861">
    <property type="entry name" value="DUF2784"/>
    <property type="match status" value="1"/>
</dbReference>
<dbReference type="AlphaFoldDB" id="H2C037"/>
<keyword evidence="1" id="KW-0472">Membrane</keyword>
<dbReference type="InterPro" id="IPR021218">
    <property type="entry name" value="DUF2784"/>
</dbReference>
<keyword evidence="1" id="KW-0812">Transmembrane</keyword>
<organism evidence="2 3">
    <name type="scientific">Gillisia limnaea (strain DSM 15749 / LMG 21470 / R-8282)</name>
    <dbReference type="NCBI Taxonomy" id="865937"/>
    <lineage>
        <taxon>Bacteria</taxon>
        <taxon>Pseudomonadati</taxon>
        <taxon>Bacteroidota</taxon>
        <taxon>Flavobacteriia</taxon>
        <taxon>Flavobacteriales</taxon>
        <taxon>Flavobacteriaceae</taxon>
        <taxon>Gillisia</taxon>
    </lineage>
</organism>
<protein>
    <recommendedName>
        <fullName evidence="4">DUF2784 domain-containing protein</fullName>
    </recommendedName>
</protein>
<dbReference type="EMBL" id="JH594606">
    <property type="protein sequence ID" value="EHQ02404.1"/>
    <property type="molecule type" value="Genomic_DNA"/>
</dbReference>
<reference evidence="3" key="1">
    <citation type="journal article" date="2012" name="Stand. Genomic Sci.">
        <title>Genome sequence of the Antarctic rhodopsins-containing flavobacterium Gillisia limnaea type strain (R-8282(T)).</title>
        <authorList>
            <person name="Riedel T."/>
            <person name="Held B."/>
            <person name="Nolan M."/>
            <person name="Lucas S."/>
            <person name="Lapidus A."/>
            <person name="Tice H."/>
            <person name="Del Rio T.G."/>
            <person name="Cheng J.F."/>
            <person name="Han C."/>
            <person name="Tapia R."/>
            <person name="Goodwin L.A."/>
            <person name="Pitluck S."/>
            <person name="Liolios K."/>
            <person name="Mavromatis K."/>
            <person name="Pagani I."/>
            <person name="Ivanova N."/>
            <person name="Mikhailova N."/>
            <person name="Pati A."/>
            <person name="Chen A."/>
            <person name="Palaniappan K."/>
            <person name="Land M."/>
            <person name="Rohde M."/>
            <person name="Tindall B.J."/>
            <person name="Detter J.C."/>
            <person name="Goker M."/>
            <person name="Bristow J."/>
            <person name="Eisen J.A."/>
            <person name="Markowitz V."/>
            <person name="Hugenholtz P."/>
            <person name="Kyrpides N.C."/>
            <person name="Klenk H.P."/>
            <person name="Woyke T."/>
        </authorList>
    </citation>
    <scope>NUCLEOTIDE SEQUENCE [LARGE SCALE GENOMIC DNA]</scope>
    <source>
        <strain evidence="3">DSM 15749 / LMG 21470 / R-8282</strain>
    </source>
</reference>
<dbReference type="HOGENOM" id="CLU_140372_0_0_10"/>
<dbReference type="RefSeq" id="WP_006988714.1">
    <property type="nucleotide sequence ID" value="NZ_JH594606.1"/>
</dbReference>
<dbReference type="STRING" id="865937.Gilli_1761"/>
<keyword evidence="1" id="KW-1133">Transmembrane helix</keyword>
<accession>H2C037</accession>